<evidence type="ECO:0000313" key="3">
    <source>
        <dbReference type="Proteomes" id="UP000004319"/>
    </source>
</evidence>
<comment type="caution">
    <text evidence="2">The sequence shown here is derived from an EMBL/GenBank/DDBJ whole genome shotgun (WGS) entry which is preliminary data.</text>
</comment>
<accession>F7VE18</accession>
<name>F7VE18_9PROT</name>
<organism evidence="2 3">
    <name type="scientific">Acetobacter tropicalis NBRC 101654</name>
    <dbReference type="NCBI Taxonomy" id="749388"/>
    <lineage>
        <taxon>Bacteria</taxon>
        <taxon>Pseudomonadati</taxon>
        <taxon>Pseudomonadota</taxon>
        <taxon>Alphaproteobacteria</taxon>
        <taxon>Acetobacterales</taxon>
        <taxon>Acetobacteraceae</taxon>
        <taxon>Acetobacter</taxon>
    </lineage>
</organism>
<reference evidence="2 3" key="1">
    <citation type="journal article" date="2011" name="Biochem. Biophys. Res. Commun.">
        <title>Increased number of Arginine-based salt bridges contributes to the thermotolerance of thermotolerant acetic acid bacteria, Acetobacter tropicalis SKU1100.</title>
        <authorList>
            <person name="Matsutani M."/>
            <person name="Hirakawa H."/>
            <person name="Nishikura M."/>
            <person name="Soemphol W."/>
            <person name="Ali I.A.I."/>
            <person name="Yakushi T."/>
            <person name="Matsushita K."/>
        </authorList>
    </citation>
    <scope>NUCLEOTIDE SEQUENCE [LARGE SCALE GENOMIC DNA]</scope>
    <source>
        <strain evidence="2 3">NBRC 101654</strain>
    </source>
</reference>
<evidence type="ECO:0000256" key="1">
    <source>
        <dbReference type="SAM" id="Phobius"/>
    </source>
</evidence>
<feature type="transmembrane region" description="Helical" evidence="1">
    <location>
        <begin position="73"/>
        <end position="93"/>
    </location>
</feature>
<dbReference type="EMBL" id="BABS01000042">
    <property type="protein sequence ID" value="GAA08613.1"/>
    <property type="molecule type" value="Genomic_DNA"/>
</dbReference>
<dbReference type="Proteomes" id="UP000004319">
    <property type="component" value="Unassembled WGS sequence"/>
</dbReference>
<gene>
    <name evidence="2" type="ORF">ATPR_1617</name>
</gene>
<keyword evidence="1" id="KW-1133">Transmembrane helix</keyword>
<evidence type="ECO:0000313" key="2">
    <source>
        <dbReference type="EMBL" id="GAA08613.1"/>
    </source>
</evidence>
<sequence>MPHPCLTKCVNPHTLFRPKAYLAQIKARFFLASLQPLLSSCLIDAMICSVTDRAVGCFHQALKSLILRERISTMHSLSLILAAAAIGLGLSVVDRTVNEPSPTPARTIHHTSFLPG</sequence>
<keyword evidence="1" id="KW-0472">Membrane</keyword>
<protein>
    <submittedName>
        <fullName evidence="2">Uncharacterized protein</fullName>
    </submittedName>
</protein>
<dbReference type="AlphaFoldDB" id="F7VE18"/>
<keyword evidence="1" id="KW-0812">Transmembrane</keyword>
<proteinExistence type="predicted"/>